<keyword evidence="1" id="KW-0812">Transmembrane</keyword>
<reference evidence="2" key="1">
    <citation type="journal article" date="2014" name="Front. Microbiol.">
        <title>High frequency of phylogenetically diverse reductive dehalogenase-homologous genes in deep subseafloor sedimentary metagenomes.</title>
        <authorList>
            <person name="Kawai M."/>
            <person name="Futagami T."/>
            <person name="Toyoda A."/>
            <person name="Takaki Y."/>
            <person name="Nishi S."/>
            <person name="Hori S."/>
            <person name="Arai W."/>
            <person name="Tsubouchi T."/>
            <person name="Morono Y."/>
            <person name="Uchiyama I."/>
            <person name="Ito T."/>
            <person name="Fujiyama A."/>
            <person name="Inagaki F."/>
            <person name="Takami H."/>
        </authorList>
    </citation>
    <scope>NUCLEOTIDE SEQUENCE</scope>
    <source>
        <strain evidence="2">Expedition CK06-06</strain>
    </source>
</reference>
<dbReference type="Pfam" id="PF11351">
    <property type="entry name" value="GTA_holin_3TM"/>
    <property type="match status" value="1"/>
</dbReference>
<evidence type="ECO:0000313" key="2">
    <source>
        <dbReference type="EMBL" id="GAG72142.1"/>
    </source>
</evidence>
<keyword evidence="1" id="KW-1133">Transmembrane helix</keyword>
<dbReference type="EMBL" id="BART01006974">
    <property type="protein sequence ID" value="GAG72142.1"/>
    <property type="molecule type" value="Genomic_DNA"/>
</dbReference>
<organism evidence="2">
    <name type="scientific">marine sediment metagenome</name>
    <dbReference type="NCBI Taxonomy" id="412755"/>
    <lineage>
        <taxon>unclassified sequences</taxon>
        <taxon>metagenomes</taxon>
        <taxon>ecological metagenomes</taxon>
    </lineage>
</organism>
<sequence>MGIDLGDILGFGKKVIKMGAPVLGSALLGPAGAGILEMVMGDNGVDSDIPNALQVLQDKLFVNGEAALKKYELDHQEQIATLDHNARITEAMVKSSIAQLEFDKVQIQVDDKFVSWQRPAIMYALCFCIVANVMSNIYGGLSVQGFTPTWLPTAFYTLFGTGFLGYSYLRTREKQKDTSNPLKSLGIGN</sequence>
<name>X1AS44_9ZZZZ</name>
<feature type="transmembrane region" description="Helical" evidence="1">
    <location>
        <begin position="150"/>
        <end position="169"/>
    </location>
</feature>
<evidence type="ECO:0008006" key="3">
    <source>
        <dbReference type="Google" id="ProtNLM"/>
    </source>
</evidence>
<feature type="transmembrane region" description="Helical" evidence="1">
    <location>
        <begin position="120"/>
        <end position="138"/>
    </location>
</feature>
<comment type="caution">
    <text evidence="2">The sequence shown here is derived from an EMBL/GenBank/DDBJ whole genome shotgun (WGS) entry which is preliminary data.</text>
</comment>
<dbReference type="AlphaFoldDB" id="X1AS44"/>
<evidence type="ECO:0000256" key="1">
    <source>
        <dbReference type="SAM" id="Phobius"/>
    </source>
</evidence>
<protein>
    <recommendedName>
        <fullName evidence="3">Holin of 3TMs, for gene-transfer release</fullName>
    </recommendedName>
</protein>
<keyword evidence="1" id="KW-0472">Membrane</keyword>
<gene>
    <name evidence="2" type="ORF">S01H4_15920</name>
</gene>
<dbReference type="InterPro" id="IPR021497">
    <property type="entry name" value="GTA_holin_3TM"/>
</dbReference>
<proteinExistence type="predicted"/>
<accession>X1AS44</accession>